<dbReference type="AlphaFoldDB" id="A0A4R6PH54"/>
<keyword evidence="2" id="KW-0472">Membrane</keyword>
<proteinExistence type="predicted"/>
<dbReference type="SUPFAM" id="SSF111369">
    <property type="entry name" value="HlyD-like secretion proteins"/>
    <property type="match status" value="2"/>
</dbReference>
<organism evidence="4 5">
    <name type="scientific">Idiomarina aquatica</name>
    <dbReference type="NCBI Taxonomy" id="1327752"/>
    <lineage>
        <taxon>Bacteria</taxon>
        <taxon>Pseudomonadati</taxon>
        <taxon>Pseudomonadota</taxon>
        <taxon>Gammaproteobacteria</taxon>
        <taxon>Alteromonadales</taxon>
        <taxon>Idiomarinaceae</taxon>
        <taxon>Idiomarina</taxon>
    </lineage>
</organism>
<dbReference type="Gene3D" id="1.10.287.470">
    <property type="entry name" value="Helix hairpin bin"/>
    <property type="match status" value="2"/>
</dbReference>
<keyword evidence="1" id="KW-0175">Coiled coil</keyword>
<keyword evidence="2" id="KW-1133">Transmembrane helix</keyword>
<dbReference type="EMBL" id="SNXI01000006">
    <property type="protein sequence ID" value="TDP37628.1"/>
    <property type="molecule type" value="Genomic_DNA"/>
</dbReference>
<evidence type="ECO:0000313" key="4">
    <source>
        <dbReference type="EMBL" id="TDP37628.1"/>
    </source>
</evidence>
<dbReference type="Proteomes" id="UP000295531">
    <property type="component" value="Unassembled WGS sequence"/>
</dbReference>
<dbReference type="Gene3D" id="2.40.30.170">
    <property type="match status" value="1"/>
</dbReference>
<evidence type="ECO:0000313" key="5">
    <source>
        <dbReference type="Proteomes" id="UP000295531"/>
    </source>
</evidence>
<protein>
    <submittedName>
        <fullName evidence="4">HlyD family secretion protein</fullName>
    </submittedName>
</protein>
<dbReference type="OrthoDB" id="9778236at2"/>
<dbReference type="Gene3D" id="2.40.50.100">
    <property type="match status" value="1"/>
</dbReference>
<dbReference type="InterPro" id="IPR058624">
    <property type="entry name" value="MdtA-like_HH"/>
</dbReference>
<keyword evidence="5" id="KW-1185">Reference proteome</keyword>
<keyword evidence="2" id="KW-0812">Transmembrane</keyword>
<feature type="domain" description="Multidrug resistance protein MdtA-like alpha-helical hairpin" evidence="3">
    <location>
        <begin position="119"/>
        <end position="187"/>
    </location>
</feature>
<dbReference type="PANTHER" id="PTHR30438">
    <property type="entry name" value="36 KDA ANTIGEN-RELATED"/>
    <property type="match status" value="1"/>
</dbReference>
<reference evidence="4 5" key="1">
    <citation type="submission" date="2019-03" db="EMBL/GenBank/DDBJ databases">
        <title>Freshwater and sediment microbial communities from various areas in North America, analyzing microbe dynamics in response to fracking.</title>
        <authorList>
            <person name="Lamendella R."/>
        </authorList>
    </citation>
    <scope>NUCLEOTIDE SEQUENCE [LARGE SCALE GENOMIC DNA]</scope>
    <source>
        <strain evidence="4 5">18_TX</strain>
    </source>
</reference>
<evidence type="ECO:0000256" key="2">
    <source>
        <dbReference type="SAM" id="Phobius"/>
    </source>
</evidence>
<dbReference type="GO" id="GO:0005886">
    <property type="term" value="C:plasma membrane"/>
    <property type="evidence" value="ECO:0007669"/>
    <property type="project" value="TreeGrafter"/>
</dbReference>
<dbReference type="Pfam" id="PF25876">
    <property type="entry name" value="HH_MFP_RND"/>
    <property type="match status" value="1"/>
</dbReference>
<evidence type="ECO:0000256" key="1">
    <source>
        <dbReference type="SAM" id="Coils"/>
    </source>
</evidence>
<gene>
    <name evidence="4" type="ORF">DEU29_10691</name>
</gene>
<comment type="caution">
    <text evidence="4">The sequence shown here is derived from an EMBL/GenBank/DDBJ whole genome shotgun (WGS) entry which is preliminary data.</text>
</comment>
<feature type="coiled-coil region" evidence="1">
    <location>
        <begin position="164"/>
        <end position="205"/>
    </location>
</feature>
<evidence type="ECO:0000259" key="3">
    <source>
        <dbReference type="Pfam" id="PF25876"/>
    </source>
</evidence>
<dbReference type="RefSeq" id="WP_133539478.1">
    <property type="nucleotide sequence ID" value="NZ_SNXI01000006.1"/>
</dbReference>
<sequence length="351" mass="38131">MNKRNSVIAVVVIVLAFFIYLSVNQDEPEYTEIVSGNGRIEAVEINIATKIAGRLEQVWVNDGDFVLSGDKLAQLDTSSLQAELHQAQAQQKQANTAITTAESQINQRQAEQQATVALVKQRQAELELAEKRLQRIRSLAEQGSVSTQDLDDARAAVVSSESAVAAAKSQLAASEAAIQTARSQLANTEAAAEAAAATLERVQTQIDDSLLLAPRDGRVQYIIARPGEVVAAGGRVINMVDVSDVYMTLFLPTTAIGKISLGSEARIVLDALPEVNIPAQVSFISDVAQFTPKTVETREEREKLMFRVRVSINKALLQQHLEQVKTGLPGVAYIKFDSRSAWPKALQTELN</sequence>
<accession>A0A4R6PH54</accession>
<feature type="coiled-coil region" evidence="1">
    <location>
        <begin position="84"/>
        <end position="139"/>
    </location>
</feature>
<feature type="transmembrane region" description="Helical" evidence="2">
    <location>
        <begin position="7"/>
        <end position="23"/>
    </location>
</feature>
<name>A0A4R6PH54_9GAMM</name>
<dbReference type="PANTHER" id="PTHR30438:SF2">
    <property type="entry name" value="MEMBRANE PROTEIN"/>
    <property type="match status" value="1"/>
</dbReference>